<protein>
    <recommendedName>
        <fullName evidence="4">Anthranilate phosphoribosyltransferase</fullName>
        <ecNumber evidence="4">2.4.2.18</ecNumber>
    </recommendedName>
</protein>
<dbReference type="InterPro" id="IPR035902">
    <property type="entry name" value="Nuc_phospho_transferase"/>
</dbReference>
<feature type="binding site" evidence="4">
    <location>
        <begin position="88"/>
        <end position="89"/>
    </location>
    <ligand>
        <name>5-phospho-alpha-D-ribose 1-diphosphate</name>
        <dbReference type="ChEBI" id="CHEBI:58017"/>
    </ligand>
</feature>
<accession>A0ABV7ENH1</accession>
<keyword evidence="4" id="KW-0460">Magnesium</keyword>
<feature type="binding site" evidence="4">
    <location>
        <position position="97"/>
    </location>
    <ligand>
        <name>Mg(2+)</name>
        <dbReference type="ChEBI" id="CHEBI:18420"/>
        <label>1</label>
    </ligand>
</feature>
<dbReference type="HAMAP" id="MF_00211">
    <property type="entry name" value="TrpD"/>
    <property type="match status" value="1"/>
</dbReference>
<evidence type="ECO:0000259" key="6">
    <source>
        <dbReference type="Pfam" id="PF02885"/>
    </source>
</evidence>
<comment type="caution">
    <text evidence="4">Lacks conserved residue(s) required for the propagation of feature annotation.</text>
</comment>
<feature type="binding site" evidence="4">
    <location>
        <position position="85"/>
    </location>
    <ligand>
        <name>5-phospho-alpha-D-ribose 1-diphosphate</name>
        <dbReference type="ChEBI" id="CHEBI:58017"/>
    </ligand>
</feature>
<comment type="caution">
    <text evidence="7">The sequence shown here is derived from an EMBL/GenBank/DDBJ whole genome shotgun (WGS) entry which is preliminary data.</text>
</comment>
<dbReference type="SUPFAM" id="SSF52418">
    <property type="entry name" value="Nucleoside phosphorylase/phosphoribosyltransferase catalytic domain"/>
    <property type="match status" value="1"/>
</dbReference>
<reference evidence="8" key="1">
    <citation type="journal article" date="2019" name="Int. J. Syst. Evol. Microbiol.">
        <title>The Global Catalogue of Microorganisms (GCM) 10K type strain sequencing project: providing services to taxonomists for standard genome sequencing and annotation.</title>
        <authorList>
            <consortium name="The Broad Institute Genomics Platform"/>
            <consortium name="The Broad Institute Genome Sequencing Center for Infectious Disease"/>
            <person name="Wu L."/>
            <person name="Ma J."/>
        </authorList>
    </citation>
    <scope>NUCLEOTIDE SEQUENCE [LARGE SCALE GENOMIC DNA]</scope>
    <source>
        <strain evidence="8">KCTC 52640</strain>
    </source>
</reference>
<dbReference type="Gene3D" id="3.40.1030.10">
    <property type="entry name" value="Nucleoside phosphorylase/phosphoribosyltransferase catalytic domain"/>
    <property type="match status" value="1"/>
</dbReference>
<dbReference type="EC" id="2.4.2.18" evidence="4"/>
<evidence type="ECO:0000256" key="1">
    <source>
        <dbReference type="ARBA" id="ARBA00022676"/>
    </source>
</evidence>
<dbReference type="GO" id="GO:0004048">
    <property type="term" value="F:anthranilate phosphoribosyltransferase activity"/>
    <property type="evidence" value="ECO:0007669"/>
    <property type="project" value="UniProtKB-EC"/>
</dbReference>
<evidence type="ECO:0000259" key="5">
    <source>
        <dbReference type="Pfam" id="PF00591"/>
    </source>
</evidence>
<feature type="binding site" evidence="4">
    <location>
        <position position="116"/>
    </location>
    <ligand>
        <name>anthranilate</name>
        <dbReference type="ChEBI" id="CHEBI:16567"/>
        <label>1</label>
    </ligand>
</feature>
<feature type="binding site" evidence="4">
    <location>
        <position position="125"/>
    </location>
    <ligand>
        <name>5-phospho-alpha-D-ribose 1-diphosphate</name>
        <dbReference type="ChEBI" id="CHEBI:58017"/>
    </ligand>
</feature>
<feature type="domain" description="Glycosyl transferase family 3 N-terminal" evidence="6">
    <location>
        <begin position="7"/>
        <end position="67"/>
    </location>
</feature>
<keyword evidence="4" id="KW-0479">Metal-binding</keyword>
<dbReference type="RefSeq" id="WP_380686998.1">
    <property type="nucleotide sequence ID" value="NZ_JBHRSS010000003.1"/>
</dbReference>
<keyword evidence="4" id="KW-0028">Amino-acid biosynthesis</keyword>
<keyword evidence="1 4" id="KW-0328">Glycosyltransferase</keyword>
<comment type="function">
    <text evidence="4">Catalyzes the transfer of the phosphoribosyl group of 5-phosphorylribose-1-pyrophosphate (PRPP) to anthranilate to yield N-(5'-phosphoribosyl)-anthranilate (PRA).</text>
</comment>
<gene>
    <name evidence="4 7" type="primary">trpD</name>
    <name evidence="7" type="ORF">ACFOSU_04760</name>
</gene>
<dbReference type="PANTHER" id="PTHR43285:SF2">
    <property type="entry name" value="ANTHRANILATE PHOSPHORIBOSYLTRANSFERASE"/>
    <property type="match status" value="1"/>
</dbReference>
<dbReference type="SUPFAM" id="SSF47648">
    <property type="entry name" value="Nucleoside phosphorylase/phosphoribosyltransferase N-terminal domain"/>
    <property type="match status" value="1"/>
</dbReference>
<feature type="binding site" evidence="4">
    <location>
        <position position="231"/>
    </location>
    <ligand>
        <name>Mg(2+)</name>
        <dbReference type="ChEBI" id="CHEBI:18420"/>
        <label>2</label>
    </ligand>
</feature>
<evidence type="ECO:0000256" key="3">
    <source>
        <dbReference type="ARBA" id="ARBA00022822"/>
    </source>
</evidence>
<evidence type="ECO:0000256" key="2">
    <source>
        <dbReference type="ARBA" id="ARBA00022679"/>
    </source>
</evidence>
<comment type="catalytic activity">
    <reaction evidence="4">
        <text>N-(5-phospho-beta-D-ribosyl)anthranilate + diphosphate = 5-phospho-alpha-D-ribose 1-diphosphate + anthranilate</text>
        <dbReference type="Rhea" id="RHEA:11768"/>
        <dbReference type="ChEBI" id="CHEBI:16567"/>
        <dbReference type="ChEBI" id="CHEBI:18277"/>
        <dbReference type="ChEBI" id="CHEBI:33019"/>
        <dbReference type="ChEBI" id="CHEBI:58017"/>
        <dbReference type="EC" id="2.4.2.18"/>
    </reaction>
</comment>
<feature type="binding site" evidence="4">
    <location>
        <position position="85"/>
    </location>
    <ligand>
        <name>anthranilate</name>
        <dbReference type="ChEBI" id="CHEBI:16567"/>
        <label>1</label>
    </ligand>
</feature>
<comment type="cofactor">
    <cofactor evidence="4">
        <name>Mg(2+)</name>
        <dbReference type="ChEBI" id="CHEBI:18420"/>
    </cofactor>
    <text evidence="4">Binds 2 magnesium ions per monomer.</text>
</comment>
<dbReference type="InterPro" id="IPR036320">
    <property type="entry name" value="Glycosyl_Trfase_fam3_N_dom_sf"/>
</dbReference>
<evidence type="ECO:0000313" key="7">
    <source>
        <dbReference type="EMBL" id="MFC3103197.1"/>
    </source>
</evidence>
<comment type="subunit">
    <text evidence="4">Homodimer.</text>
</comment>
<dbReference type="EMBL" id="JBHRSS010000003">
    <property type="protein sequence ID" value="MFC3103197.1"/>
    <property type="molecule type" value="Genomic_DNA"/>
</dbReference>
<dbReference type="NCBIfam" id="TIGR01245">
    <property type="entry name" value="trpD"/>
    <property type="match status" value="1"/>
</dbReference>
<feature type="binding site" evidence="4">
    <location>
        <position position="231"/>
    </location>
    <ligand>
        <name>Mg(2+)</name>
        <dbReference type="ChEBI" id="CHEBI:18420"/>
        <label>1</label>
    </ligand>
</feature>
<dbReference type="Pfam" id="PF00591">
    <property type="entry name" value="Glycos_transf_3"/>
    <property type="match status" value="1"/>
</dbReference>
<evidence type="ECO:0000256" key="4">
    <source>
        <dbReference type="HAMAP-Rule" id="MF_00211"/>
    </source>
</evidence>
<dbReference type="InterPro" id="IPR000312">
    <property type="entry name" value="Glycosyl_Trfase_fam3"/>
</dbReference>
<keyword evidence="8" id="KW-1185">Reference proteome</keyword>
<comment type="similarity">
    <text evidence="4">Belongs to the anthranilate phosphoribosyltransferase family.</text>
</comment>
<proteinExistence type="inferred from homology"/>
<dbReference type="Gene3D" id="1.20.970.10">
    <property type="entry name" value="Transferase, Pyrimidine Nucleoside Phosphorylase, Chain C"/>
    <property type="match status" value="1"/>
</dbReference>
<feature type="domain" description="Glycosyl transferase family 3" evidence="5">
    <location>
        <begin position="79"/>
        <end position="328"/>
    </location>
</feature>
<keyword evidence="4" id="KW-0057">Aromatic amino acid biosynthesis</keyword>
<keyword evidence="3 4" id="KW-0822">Tryptophan biosynthesis</keyword>
<dbReference type="InterPro" id="IPR005940">
    <property type="entry name" value="Anthranilate_Pribosyl_Tfrase"/>
</dbReference>
<dbReference type="Pfam" id="PF02885">
    <property type="entry name" value="Glycos_trans_3N"/>
    <property type="match status" value="1"/>
</dbReference>
<name>A0ABV7ENH1_9GAMM</name>
<evidence type="ECO:0000313" key="8">
    <source>
        <dbReference type="Proteomes" id="UP001595462"/>
    </source>
</evidence>
<feature type="binding site" evidence="4">
    <location>
        <begin position="113"/>
        <end position="121"/>
    </location>
    <ligand>
        <name>5-phospho-alpha-D-ribose 1-diphosphate</name>
        <dbReference type="ChEBI" id="CHEBI:58017"/>
    </ligand>
</feature>
<sequence length="351" mass="36019">MSIDAALMNDLVAGRDLDPERMADAMRSIMTGGATEAQIGGFLIALRMKGESVDEIAAAAAVMRELATDVPVDATLTDKLVDTCGTGGDASGLFNVSTASAFVVAAAGGHVAKHGNRSVSSKSGSADLLEAAGIGLDTNPEQVAECIRRLGVGFMFAPAHHGAMKYAVGVRRELGIRTLFNIIGPLTNPAGARNQVMGVFNGHLCEPLAEVLHKLGSRHVMVVHGEDGLDELSINAPSRVAELKDGQVTTYKIAPEDVGLERGSLDGLRVRDAAESLAIVQEVLSGKPGLAADMVAFNAGAALYVGGTTPDLATGVERARAAIASGEAGQRMAAVAELTQQMTGLAGATPP</sequence>
<dbReference type="Proteomes" id="UP001595462">
    <property type="component" value="Unassembled WGS sequence"/>
</dbReference>
<feature type="binding site" evidence="4">
    <location>
        <position position="171"/>
    </location>
    <ligand>
        <name>anthranilate</name>
        <dbReference type="ChEBI" id="CHEBI:16567"/>
        <label>2</label>
    </ligand>
</feature>
<dbReference type="InterPro" id="IPR017459">
    <property type="entry name" value="Glycosyl_Trfase_fam3_N_dom"/>
</dbReference>
<feature type="binding site" evidence="4">
    <location>
        <begin position="95"/>
        <end position="98"/>
    </location>
    <ligand>
        <name>5-phospho-alpha-D-ribose 1-diphosphate</name>
        <dbReference type="ChEBI" id="CHEBI:58017"/>
    </ligand>
</feature>
<organism evidence="7 8">
    <name type="scientific">Salinisphaera aquimarina</name>
    <dbReference type="NCBI Taxonomy" id="2094031"/>
    <lineage>
        <taxon>Bacteria</taxon>
        <taxon>Pseudomonadati</taxon>
        <taxon>Pseudomonadota</taxon>
        <taxon>Gammaproteobacteria</taxon>
        <taxon>Salinisphaerales</taxon>
        <taxon>Salinisphaeraceae</taxon>
        <taxon>Salinisphaera</taxon>
    </lineage>
</organism>
<feature type="binding site" evidence="4">
    <location>
        <position position="230"/>
    </location>
    <ligand>
        <name>Mg(2+)</name>
        <dbReference type="ChEBI" id="CHEBI:18420"/>
        <label>2</label>
    </ligand>
</feature>
<dbReference type="PANTHER" id="PTHR43285">
    <property type="entry name" value="ANTHRANILATE PHOSPHORIBOSYLTRANSFERASE"/>
    <property type="match status" value="1"/>
</dbReference>
<comment type="pathway">
    <text evidence="4">Amino-acid biosynthesis; L-tryptophan biosynthesis; L-tryptophan from chorismate: step 2/5.</text>
</comment>
<keyword evidence="2 4" id="KW-0808">Transferase</keyword>